<comment type="caution">
    <text evidence="6">The sequence shown here is derived from an EMBL/GenBank/DDBJ whole genome shotgun (WGS) entry which is preliminary data.</text>
</comment>
<dbReference type="InterPro" id="IPR012340">
    <property type="entry name" value="NA-bd_OB-fold"/>
</dbReference>
<dbReference type="GO" id="GO:0010521">
    <property type="term" value="F:telomerase inhibitor activity"/>
    <property type="evidence" value="ECO:0007669"/>
    <property type="project" value="TreeGrafter"/>
</dbReference>
<proteinExistence type="predicted"/>
<dbReference type="SUPFAM" id="SSF50249">
    <property type="entry name" value="Nucleic acid-binding proteins"/>
    <property type="match status" value="1"/>
</dbReference>
<gene>
    <name evidence="6" type="ORF">RFI_12272</name>
</gene>
<evidence type="ECO:0000313" key="6">
    <source>
        <dbReference type="EMBL" id="ETO24885.1"/>
    </source>
</evidence>
<dbReference type="GO" id="GO:0016233">
    <property type="term" value="P:telomere capping"/>
    <property type="evidence" value="ECO:0007669"/>
    <property type="project" value="TreeGrafter"/>
</dbReference>
<evidence type="ECO:0000256" key="2">
    <source>
        <dbReference type="ARBA" id="ARBA00022454"/>
    </source>
</evidence>
<dbReference type="InterPro" id="IPR011564">
    <property type="entry name" value="Telomer_end-bd_POT1/Cdc13"/>
</dbReference>
<protein>
    <recommendedName>
        <fullName evidence="5">Telomeric single stranded DNA binding POT1/Cdc13 domain-containing protein</fullName>
    </recommendedName>
</protein>
<keyword evidence="7" id="KW-1185">Reference proteome</keyword>
<feature type="domain" description="Telomeric single stranded DNA binding POT1/Cdc13" evidence="5">
    <location>
        <begin position="133"/>
        <end position="221"/>
    </location>
</feature>
<dbReference type="GO" id="GO:0032210">
    <property type="term" value="P:regulation of telomere maintenance via telomerase"/>
    <property type="evidence" value="ECO:0007669"/>
    <property type="project" value="TreeGrafter"/>
</dbReference>
<dbReference type="Pfam" id="PF02765">
    <property type="entry name" value="POT1"/>
    <property type="match status" value="1"/>
</dbReference>
<evidence type="ECO:0000259" key="5">
    <source>
        <dbReference type="Pfam" id="PF02765"/>
    </source>
</evidence>
<evidence type="ECO:0000256" key="1">
    <source>
        <dbReference type="ARBA" id="ARBA00004574"/>
    </source>
</evidence>
<reference evidence="6 7" key="1">
    <citation type="journal article" date="2013" name="Curr. Biol.">
        <title>The Genome of the Foraminiferan Reticulomyxa filosa.</title>
        <authorList>
            <person name="Glockner G."/>
            <person name="Hulsmann N."/>
            <person name="Schleicher M."/>
            <person name="Noegel A.A."/>
            <person name="Eichinger L."/>
            <person name="Gallinger C."/>
            <person name="Pawlowski J."/>
            <person name="Sierra R."/>
            <person name="Euteneuer U."/>
            <person name="Pillet L."/>
            <person name="Moustafa A."/>
            <person name="Platzer M."/>
            <person name="Groth M."/>
            <person name="Szafranski K."/>
            <person name="Schliwa M."/>
        </authorList>
    </citation>
    <scope>NUCLEOTIDE SEQUENCE [LARGE SCALE GENOMIC DNA]</scope>
</reference>
<feature type="non-terminal residue" evidence="6">
    <location>
        <position position="1"/>
    </location>
</feature>
<dbReference type="EMBL" id="ASPP01008894">
    <property type="protein sequence ID" value="ETO24885.1"/>
    <property type="molecule type" value="Genomic_DNA"/>
</dbReference>
<comment type="subcellular location">
    <subcellularLocation>
        <location evidence="1">Chromosome</location>
        <location evidence="1">Telomere</location>
    </subcellularLocation>
</comment>
<keyword evidence="2" id="KW-0158">Chromosome</keyword>
<evidence type="ECO:0000313" key="7">
    <source>
        <dbReference type="Proteomes" id="UP000023152"/>
    </source>
</evidence>
<dbReference type="GO" id="GO:0000783">
    <property type="term" value="C:nuclear telomere cap complex"/>
    <property type="evidence" value="ECO:0007669"/>
    <property type="project" value="TreeGrafter"/>
</dbReference>
<evidence type="ECO:0000256" key="3">
    <source>
        <dbReference type="ARBA" id="ARBA00022895"/>
    </source>
</evidence>
<evidence type="ECO:0000256" key="4">
    <source>
        <dbReference type="ARBA" id="ARBA00023125"/>
    </source>
</evidence>
<dbReference type="Proteomes" id="UP000023152">
    <property type="component" value="Unassembled WGS sequence"/>
</dbReference>
<name>X6NF14_RETFI</name>
<dbReference type="PANTHER" id="PTHR14513">
    <property type="entry name" value="PROTECTION OF TELOMERES 1"/>
    <property type="match status" value="1"/>
</dbReference>
<dbReference type="PANTHER" id="PTHR14513:SF0">
    <property type="entry name" value="PROTECTION OF TELOMERES PROTEIN 1"/>
    <property type="match status" value="1"/>
</dbReference>
<keyword evidence="3" id="KW-0779">Telomere</keyword>
<dbReference type="InterPro" id="IPR028389">
    <property type="entry name" value="POT1"/>
</dbReference>
<keyword evidence="4" id="KW-0238">DNA-binding</keyword>
<dbReference type="AlphaFoldDB" id="X6NF14"/>
<accession>X6NF14</accession>
<sequence length="715" mass="82780">LVNRKFDMKLSGIDSEEEKGKGERSYRVDGTSSSRLYIQLLSPLTRICLSLGYVIDKYTKREATGTDTEAMAVEEKEMVEIGDWLDMDDVKEKTANNIQKTSTHQEKWWKEPPLQSVLIQKYCYSPIKECVVEKSVSFYGFVTFITEVKPCRGTHKWMRQFRLRDGSIQQEVDGLQVLIFGDDPKDFPNPSIGDVVRIHRAETEKYQDYIQCHLKFFKVLKDPSFIVVSRQFCLPNRHPHSNANPTCASNPKDSQSLNVYESLFDYLQNETNRTVFVKQVSHHNQYQWDQLVDPFVCCHLFRLFDEWKARNMPHTNESHVSTQTKDTDKSLHTSLAEKNWRGDTPRGKITLLQDLTLHRPRDNLVVLLVGKREVRINEKETLIWFVWDGTQSHYLYNHRPDLQGHSDIVDISCDLGAYVQITFLGKKSDSWIEMANKTAVVGSWVYLSNLQIFVQKDGSSDSVISHTPWTLGFDSSTHVRVVPPSSTHWVRERIELGVIFHASLIFMYIFANYYTPIASLKMIGQPNLVFKIRGYVVDYEPDVSSFVTTFESDSGTETTFLFALRIKDSSDTLRVVVSDENAERFLGVRVQDFDETAITQVTDRMNSLRTPGKLFDACIQTYLLQVDSSAHGFDSYHNITKLIGYQLIDTLLEDAQYNCCFKYKTSSWTRKLQHKIEKQEYQLIYLTSKIQNTNVKLFKKIYTITNKTYNIISKN</sequence>
<organism evidence="6 7">
    <name type="scientific">Reticulomyxa filosa</name>
    <dbReference type="NCBI Taxonomy" id="46433"/>
    <lineage>
        <taxon>Eukaryota</taxon>
        <taxon>Sar</taxon>
        <taxon>Rhizaria</taxon>
        <taxon>Retaria</taxon>
        <taxon>Foraminifera</taxon>
        <taxon>Monothalamids</taxon>
        <taxon>Reticulomyxidae</taxon>
        <taxon>Reticulomyxa</taxon>
    </lineage>
</organism>
<dbReference type="GO" id="GO:0098505">
    <property type="term" value="F:G-rich strand telomeric DNA binding"/>
    <property type="evidence" value="ECO:0007669"/>
    <property type="project" value="TreeGrafter"/>
</dbReference>
<dbReference type="Gene3D" id="2.40.50.140">
    <property type="entry name" value="Nucleic acid-binding proteins"/>
    <property type="match status" value="1"/>
</dbReference>